<dbReference type="EMBL" id="JAULSW010000010">
    <property type="protein sequence ID" value="KAK3368308.1"/>
    <property type="molecule type" value="Genomic_DNA"/>
</dbReference>
<evidence type="ECO:0000313" key="2">
    <source>
        <dbReference type="EMBL" id="KAK3368308.1"/>
    </source>
</evidence>
<proteinExistence type="predicted"/>
<keyword evidence="3" id="KW-1185">Reference proteome</keyword>
<accession>A0AAE0N318</accession>
<sequence length="297" mass="33771">MGRTPPGIAEHEARYRGLLRALSVPKLSIAVHRYDAGFDDYTFDRIPIPRQPITTTDNNLETKNESSGDSGSLEEENGGRRGIEASGLLEEEGKEMAQFTATNDRGPLHRVTRTCITKYHPATERNITVRLGEGELSAGHIGGGDTIQFDWKGAINELLREMFMRRFAEEAVRKFSLIDPQQPYNTCQKLIEKNSIPYREQIRTWRCTIQMSRRVAGLQHRAKKSTSTTSGRSCEIQTKFNYFSQKFHKQPTPSGPVIEQLGIYKLASEQELVVPQLDVFKRWVAQQQPQYIREAGE</sequence>
<reference evidence="2" key="2">
    <citation type="submission" date="2023-06" db="EMBL/GenBank/DDBJ databases">
        <authorList>
            <consortium name="Lawrence Berkeley National Laboratory"/>
            <person name="Haridas S."/>
            <person name="Hensen N."/>
            <person name="Bonometti L."/>
            <person name="Westerberg I."/>
            <person name="Brannstrom I.O."/>
            <person name="Guillou S."/>
            <person name="Cros-Aarteil S."/>
            <person name="Calhoun S."/>
            <person name="Kuo A."/>
            <person name="Mondo S."/>
            <person name="Pangilinan J."/>
            <person name="Riley R."/>
            <person name="LaButti K."/>
            <person name="Andreopoulos B."/>
            <person name="Lipzen A."/>
            <person name="Chen C."/>
            <person name="Yanf M."/>
            <person name="Daum C."/>
            <person name="Ng V."/>
            <person name="Clum A."/>
            <person name="Steindorff A."/>
            <person name="Ohm R."/>
            <person name="Martin F."/>
            <person name="Silar P."/>
            <person name="Natvig D."/>
            <person name="Lalanne C."/>
            <person name="Gautier V."/>
            <person name="Ament-velasquez S.L."/>
            <person name="Kruys A."/>
            <person name="Hutchinson M.I."/>
            <person name="Powell A.J."/>
            <person name="Barry K."/>
            <person name="Miller A.N."/>
            <person name="Grigoriev I.V."/>
            <person name="Debuchy R."/>
            <person name="Gladieux P."/>
            <person name="Thoren M.H."/>
            <person name="Johannesson H."/>
        </authorList>
    </citation>
    <scope>NUCLEOTIDE SEQUENCE</scope>
    <source>
        <strain evidence="2">CBS 232.78</strain>
    </source>
</reference>
<gene>
    <name evidence="2" type="ORF">B0H63DRAFT_534487</name>
</gene>
<name>A0AAE0N318_9PEZI</name>
<organism evidence="2 3">
    <name type="scientific">Podospora didyma</name>
    <dbReference type="NCBI Taxonomy" id="330526"/>
    <lineage>
        <taxon>Eukaryota</taxon>
        <taxon>Fungi</taxon>
        <taxon>Dikarya</taxon>
        <taxon>Ascomycota</taxon>
        <taxon>Pezizomycotina</taxon>
        <taxon>Sordariomycetes</taxon>
        <taxon>Sordariomycetidae</taxon>
        <taxon>Sordariales</taxon>
        <taxon>Podosporaceae</taxon>
        <taxon>Podospora</taxon>
    </lineage>
</organism>
<evidence type="ECO:0000256" key="1">
    <source>
        <dbReference type="SAM" id="MobiDB-lite"/>
    </source>
</evidence>
<dbReference type="Proteomes" id="UP001285441">
    <property type="component" value="Unassembled WGS sequence"/>
</dbReference>
<comment type="caution">
    <text evidence="2">The sequence shown here is derived from an EMBL/GenBank/DDBJ whole genome shotgun (WGS) entry which is preliminary data.</text>
</comment>
<feature type="region of interest" description="Disordered" evidence="1">
    <location>
        <begin position="45"/>
        <end position="81"/>
    </location>
</feature>
<protein>
    <submittedName>
        <fullName evidence="2">Uncharacterized protein</fullName>
    </submittedName>
</protein>
<reference evidence="2" key="1">
    <citation type="journal article" date="2023" name="Mol. Phylogenet. Evol.">
        <title>Genome-scale phylogeny and comparative genomics of the fungal order Sordariales.</title>
        <authorList>
            <person name="Hensen N."/>
            <person name="Bonometti L."/>
            <person name="Westerberg I."/>
            <person name="Brannstrom I.O."/>
            <person name="Guillou S."/>
            <person name="Cros-Aarteil S."/>
            <person name="Calhoun S."/>
            <person name="Haridas S."/>
            <person name="Kuo A."/>
            <person name="Mondo S."/>
            <person name="Pangilinan J."/>
            <person name="Riley R."/>
            <person name="LaButti K."/>
            <person name="Andreopoulos B."/>
            <person name="Lipzen A."/>
            <person name="Chen C."/>
            <person name="Yan M."/>
            <person name="Daum C."/>
            <person name="Ng V."/>
            <person name="Clum A."/>
            <person name="Steindorff A."/>
            <person name="Ohm R.A."/>
            <person name="Martin F."/>
            <person name="Silar P."/>
            <person name="Natvig D.O."/>
            <person name="Lalanne C."/>
            <person name="Gautier V."/>
            <person name="Ament-Velasquez S.L."/>
            <person name="Kruys A."/>
            <person name="Hutchinson M.I."/>
            <person name="Powell A.J."/>
            <person name="Barry K."/>
            <person name="Miller A.N."/>
            <person name="Grigoriev I.V."/>
            <person name="Debuchy R."/>
            <person name="Gladieux P."/>
            <person name="Hiltunen Thoren M."/>
            <person name="Johannesson H."/>
        </authorList>
    </citation>
    <scope>NUCLEOTIDE SEQUENCE</scope>
    <source>
        <strain evidence="2">CBS 232.78</strain>
    </source>
</reference>
<dbReference type="AlphaFoldDB" id="A0AAE0N318"/>
<evidence type="ECO:0000313" key="3">
    <source>
        <dbReference type="Proteomes" id="UP001285441"/>
    </source>
</evidence>